<dbReference type="PANTHER" id="PTHR34128">
    <property type="entry name" value="CYTOCHROME C-TYPE BIOGENESIS PROTEIN CCME HOMOLOG, MITOCHONDRIAL"/>
    <property type="match status" value="1"/>
</dbReference>
<keyword evidence="6" id="KW-0735">Signal-anchor</keyword>
<evidence type="ECO:0000313" key="10">
    <source>
        <dbReference type="EMBL" id="MFD1659563.1"/>
    </source>
</evidence>
<dbReference type="PANTHER" id="PTHR34128:SF2">
    <property type="entry name" value="CYTOCHROME C-TYPE BIOGENESIS PROTEIN CCME HOMOLOG, MITOCHONDRIAL"/>
    <property type="match status" value="1"/>
</dbReference>
<keyword evidence="3" id="KW-0812">Transmembrane</keyword>
<dbReference type="InterPro" id="IPR036127">
    <property type="entry name" value="CcmE-like_sf"/>
</dbReference>
<evidence type="ECO:0000256" key="1">
    <source>
        <dbReference type="ARBA" id="ARBA00004370"/>
    </source>
</evidence>
<sequence>MRLSTPRARLAVVGVAAAGVLGVLGVWGSGDDLVYYRTPSEIAAKVRPGERVRLGGLVEQGTLRRNGSVVRFIITDGARDLPVTYDGATTAIFREGQGVLVEGSVDGQGRFVADTLLVKHSNQYVTKTREKISDRAGGGTR</sequence>
<keyword evidence="2" id="KW-0349">Heme</keyword>
<dbReference type="InterPro" id="IPR012340">
    <property type="entry name" value="NA-bd_OB-fold"/>
</dbReference>
<keyword evidence="11" id="KW-1185">Reference proteome</keyword>
<reference evidence="11" key="1">
    <citation type="journal article" date="2019" name="Int. J. Syst. Evol. Microbiol.">
        <title>The Global Catalogue of Microorganisms (GCM) 10K type strain sequencing project: providing services to taxonomists for standard genome sequencing and annotation.</title>
        <authorList>
            <consortium name="The Broad Institute Genomics Platform"/>
            <consortium name="The Broad Institute Genome Sequencing Center for Infectious Disease"/>
            <person name="Wu L."/>
            <person name="Ma J."/>
        </authorList>
    </citation>
    <scope>NUCLEOTIDE SEQUENCE [LARGE SCALE GENOMIC DNA]</scope>
    <source>
        <strain evidence="11">CGMCC 1.12470</strain>
    </source>
</reference>
<proteinExistence type="predicted"/>
<dbReference type="EMBL" id="JBHUDX010000042">
    <property type="protein sequence ID" value="MFD1659563.1"/>
    <property type="molecule type" value="Genomic_DNA"/>
</dbReference>
<evidence type="ECO:0000256" key="4">
    <source>
        <dbReference type="ARBA" id="ARBA00022723"/>
    </source>
</evidence>
<evidence type="ECO:0000313" key="11">
    <source>
        <dbReference type="Proteomes" id="UP001597261"/>
    </source>
</evidence>
<dbReference type="Pfam" id="PF03100">
    <property type="entry name" value="CcmE"/>
    <property type="match status" value="1"/>
</dbReference>
<dbReference type="RefSeq" id="WP_381082824.1">
    <property type="nucleotide sequence ID" value="NZ_JBHUDX010000042.1"/>
</dbReference>
<keyword evidence="8" id="KW-0408">Iron</keyword>
<evidence type="ECO:0000256" key="3">
    <source>
        <dbReference type="ARBA" id="ARBA00022692"/>
    </source>
</evidence>
<keyword evidence="4" id="KW-0479">Metal-binding</keyword>
<comment type="caution">
    <text evidence="10">The sequence shown here is derived from an EMBL/GenBank/DDBJ whole genome shotgun (WGS) entry which is preliminary data.</text>
</comment>
<evidence type="ECO:0000256" key="9">
    <source>
        <dbReference type="ARBA" id="ARBA00023136"/>
    </source>
</evidence>
<evidence type="ECO:0000256" key="2">
    <source>
        <dbReference type="ARBA" id="ARBA00022617"/>
    </source>
</evidence>
<evidence type="ECO:0000256" key="6">
    <source>
        <dbReference type="ARBA" id="ARBA00022968"/>
    </source>
</evidence>
<protein>
    <submittedName>
        <fullName evidence="10">Cytochrome c maturation protein CcmE</fullName>
    </submittedName>
</protein>
<keyword evidence="9" id="KW-0472">Membrane</keyword>
<organism evidence="10 11">
    <name type="scientific">Streptomyces caeni</name>
    <dbReference type="NCBI Taxonomy" id="2307231"/>
    <lineage>
        <taxon>Bacteria</taxon>
        <taxon>Bacillati</taxon>
        <taxon>Actinomycetota</taxon>
        <taxon>Actinomycetes</taxon>
        <taxon>Kitasatosporales</taxon>
        <taxon>Streptomycetaceae</taxon>
        <taxon>Streptomyces</taxon>
    </lineage>
</organism>
<keyword evidence="7" id="KW-1133">Transmembrane helix</keyword>
<keyword evidence="5" id="KW-0201">Cytochrome c-type biogenesis</keyword>
<evidence type="ECO:0000256" key="7">
    <source>
        <dbReference type="ARBA" id="ARBA00022989"/>
    </source>
</evidence>
<evidence type="ECO:0000256" key="8">
    <source>
        <dbReference type="ARBA" id="ARBA00023004"/>
    </source>
</evidence>
<comment type="subcellular location">
    <subcellularLocation>
        <location evidence="1">Membrane</location>
    </subcellularLocation>
</comment>
<name>A0ABW4ISZ1_9ACTN</name>
<dbReference type="InterPro" id="IPR004329">
    <property type="entry name" value="CcmE"/>
</dbReference>
<accession>A0ABW4ISZ1</accession>
<dbReference type="Proteomes" id="UP001597261">
    <property type="component" value="Unassembled WGS sequence"/>
</dbReference>
<dbReference type="Gene3D" id="2.40.50.140">
    <property type="entry name" value="Nucleic acid-binding proteins"/>
    <property type="match status" value="1"/>
</dbReference>
<evidence type="ECO:0000256" key="5">
    <source>
        <dbReference type="ARBA" id="ARBA00022748"/>
    </source>
</evidence>
<gene>
    <name evidence="10" type="ORF">ACFSL4_15485</name>
</gene>
<dbReference type="SUPFAM" id="SSF82093">
    <property type="entry name" value="Heme chaperone CcmE"/>
    <property type="match status" value="1"/>
</dbReference>